<dbReference type="PANTHER" id="PTHR43194">
    <property type="entry name" value="HYDROLASE ALPHA/BETA FOLD FAMILY"/>
    <property type="match status" value="1"/>
</dbReference>
<dbReference type="GO" id="GO:0016787">
    <property type="term" value="F:hydrolase activity"/>
    <property type="evidence" value="ECO:0007669"/>
    <property type="project" value="UniProtKB-KW"/>
</dbReference>
<keyword evidence="4" id="KW-1185">Reference proteome</keyword>
<proteinExistence type="predicted"/>
<dbReference type="InterPro" id="IPR000073">
    <property type="entry name" value="AB_hydrolase_1"/>
</dbReference>
<dbReference type="SUPFAM" id="SSF53474">
    <property type="entry name" value="alpha/beta-Hydrolases"/>
    <property type="match status" value="1"/>
</dbReference>
<dbReference type="RefSeq" id="WP_081145723.1">
    <property type="nucleotide sequence ID" value="NZ_LVYD01000013.1"/>
</dbReference>
<dbReference type="Pfam" id="PF12697">
    <property type="entry name" value="Abhydrolase_6"/>
    <property type="match status" value="1"/>
</dbReference>
<dbReference type="InterPro" id="IPR050228">
    <property type="entry name" value="Carboxylesterase_BioH"/>
</dbReference>
<evidence type="ECO:0000259" key="2">
    <source>
        <dbReference type="Pfam" id="PF12697"/>
    </source>
</evidence>
<evidence type="ECO:0000313" key="4">
    <source>
        <dbReference type="Proteomes" id="UP000192796"/>
    </source>
</evidence>
<dbReference type="Proteomes" id="UP000192796">
    <property type="component" value="Unassembled WGS sequence"/>
</dbReference>
<reference evidence="3 4" key="1">
    <citation type="submission" date="2016-03" db="EMBL/GenBank/DDBJ databases">
        <title>Niastella vici sp. nov., isolated from farmland soil.</title>
        <authorList>
            <person name="Chen L."/>
            <person name="Wang D."/>
            <person name="Yang S."/>
            <person name="Wang G."/>
        </authorList>
    </citation>
    <scope>NUCLEOTIDE SEQUENCE [LARGE SCALE GENOMIC DNA]</scope>
    <source>
        <strain evidence="3 4">DJ57</strain>
    </source>
</reference>
<feature type="domain" description="AB hydrolase-1" evidence="2">
    <location>
        <begin position="35"/>
        <end position="275"/>
    </location>
</feature>
<dbReference type="EMBL" id="LVYD01000013">
    <property type="protein sequence ID" value="OQP65879.1"/>
    <property type="molecule type" value="Genomic_DNA"/>
</dbReference>
<comment type="caution">
    <text evidence="3">The sequence shown here is derived from an EMBL/GenBank/DDBJ whole genome shotgun (WGS) entry which is preliminary data.</text>
</comment>
<evidence type="ECO:0000313" key="3">
    <source>
        <dbReference type="EMBL" id="OQP65879.1"/>
    </source>
</evidence>
<name>A0A1V9G5F0_9BACT</name>
<sequence>MTKTNSRYGKRESRTVISKDGTIVSFLSVGKGNGVIVLPGVLSMASDYAAFASALADNFAVYTLERRGRGRSGPQGDGYGIQKEIDDVLALQRETGASFLVGHSYGGLVALEVARNNSAFTKIAVYEPGVSIDGSMPVYWMQGYEKKLAENRNLDALVEFTLADAPARLAKIPAWLMKLMLRLFFVRYPDSKQMLGLLQQNLCEWREIARLDGHYIDYREISAAVLLLYGGRSDSRAVDLVIERLPAVIPSCETMVFPKLDHFGIERTAPREVAKVIGDFFSR</sequence>
<dbReference type="AlphaFoldDB" id="A0A1V9G5F0"/>
<dbReference type="Gene3D" id="3.40.50.1820">
    <property type="entry name" value="alpha/beta hydrolase"/>
    <property type="match status" value="1"/>
</dbReference>
<evidence type="ECO:0000256" key="1">
    <source>
        <dbReference type="SAM" id="Phobius"/>
    </source>
</evidence>
<keyword evidence="1" id="KW-1133">Transmembrane helix</keyword>
<keyword evidence="1" id="KW-0812">Transmembrane</keyword>
<accession>A0A1V9G5F0</accession>
<dbReference type="InterPro" id="IPR029058">
    <property type="entry name" value="AB_hydrolase_fold"/>
</dbReference>
<keyword evidence="1" id="KW-0472">Membrane</keyword>
<organism evidence="3 4">
    <name type="scientific">Niastella vici</name>
    <dbReference type="NCBI Taxonomy" id="1703345"/>
    <lineage>
        <taxon>Bacteria</taxon>
        <taxon>Pseudomonadati</taxon>
        <taxon>Bacteroidota</taxon>
        <taxon>Chitinophagia</taxon>
        <taxon>Chitinophagales</taxon>
        <taxon>Chitinophagaceae</taxon>
        <taxon>Niastella</taxon>
    </lineage>
</organism>
<protein>
    <submittedName>
        <fullName evidence="3">Alpha/beta hydrolase</fullName>
    </submittedName>
</protein>
<dbReference type="PANTHER" id="PTHR43194:SF2">
    <property type="entry name" value="PEROXISOMAL MEMBRANE PROTEIN LPX1"/>
    <property type="match status" value="1"/>
</dbReference>
<feature type="transmembrane region" description="Helical" evidence="1">
    <location>
        <begin position="21"/>
        <end position="42"/>
    </location>
</feature>
<dbReference type="STRING" id="1703345.A3860_14900"/>
<keyword evidence="3" id="KW-0378">Hydrolase</keyword>
<gene>
    <name evidence="3" type="ORF">A3860_14900</name>
</gene>
<dbReference type="OrthoDB" id="135231at2"/>